<keyword evidence="2" id="KW-1185">Reference proteome</keyword>
<feature type="non-terminal residue" evidence="1">
    <location>
        <position position="1"/>
    </location>
</feature>
<comment type="caution">
    <text evidence="1">The sequence shown here is derived from an EMBL/GenBank/DDBJ whole genome shotgun (WGS) entry which is preliminary data.</text>
</comment>
<dbReference type="Proteomes" id="UP000789702">
    <property type="component" value="Unassembled WGS sequence"/>
</dbReference>
<reference evidence="1" key="1">
    <citation type="submission" date="2021-06" db="EMBL/GenBank/DDBJ databases">
        <authorList>
            <person name="Kallberg Y."/>
            <person name="Tangrot J."/>
            <person name="Rosling A."/>
        </authorList>
    </citation>
    <scope>NUCLEOTIDE SEQUENCE</scope>
    <source>
        <strain evidence="1">IL203A</strain>
    </source>
</reference>
<accession>A0ACA9LLU3</accession>
<dbReference type="EMBL" id="CAJVPU010004818">
    <property type="protein sequence ID" value="CAG8538581.1"/>
    <property type="molecule type" value="Genomic_DNA"/>
</dbReference>
<proteinExistence type="predicted"/>
<evidence type="ECO:0000313" key="2">
    <source>
        <dbReference type="Proteomes" id="UP000789702"/>
    </source>
</evidence>
<evidence type="ECO:0000313" key="1">
    <source>
        <dbReference type="EMBL" id="CAG8538581.1"/>
    </source>
</evidence>
<name>A0ACA9LLU3_9GLOM</name>
<organism evidence="1 2">
    <name type="scientific">Dentiscutata heterogama</name>
    <dbReference type="NCBI Taxonomy" id="1316150"/>
    <lineage>
        <taxon>Eukaryota</taxon>
        <taxon>Fungi</taxon>
        <taxon>Fungi incertae sedis</taxon>
        <taxon>Mucoromycota</taxon>
        <taxon>Glomeromycotina</taxon>
        <taxon>Glomeromycetes</taxon>
        <taxon>Diversisporales</taxon>
        <taxon>Gigasporaceae</taxon>
        <taxon>Dentiscutata</taxon>
    </lineage>
</organism>
<sequence length="73" mass="8356">DVDDGVCRYYGDDYCIRISGFISTIECSPVFRPKPPPKVRNVWYRPKSETSETGRNPPKLGENPPKLDENLQN</sequence>
<gene>
    <name evidence="1" type="ORF">DHETER_LOCUS4700</name>
</gene>
<protein>
    <submittedName>
        <fullName evidence="1">10094_t:CDS:1</fullName>
    </submittedName>
</protein>